<proteinExistence type="predicted"/>
<feature type="region of interest" description="Disordered" evidence="1">
    <location>
        <begin position="394"/>
        <end position="419"/>
    </location>
</feature>
<evidence type="ECO:0008006" key="4">
    <source>
        <dbReference type="Google" id="ProtNLM"/>
    </source>
</evidence>
<comment type="caution">
    <text evidence="2">The sequence shown here is derived from an EMBL/GenBank/DDBJ whole genome shotgun (WGS) entry which is preliminary data.</text>
</comment>
<dbReference type="EMBL" id="JAVDWV010000009">
    <property type="protein sequence ID" value="MDR7155486.1"/>
    <property type="molecule type" value="Genomic_DNA"/>
</dbReference>
<dbReference type="InterPro" id="IPR027417">
    <property type="entry name" value="P-loop_NTPase"/>
</dbReference>
<organism evidence="2 3">
    <name type="scientific">Sphingobium xenophagum</name>
    <dbReference type="NCBI Taxonomy" id="121428"/>
    <lineage>
        <taxon>Bacteria</taxon>
        <taxon>Pseudomonadati</taxon>
        <taxon>Pseudomonadota</taxon>
        <taxon>Alphaproteobacteria</taxon>
        <taxon>Sphingomonadales</taxon>
        <taxon>Sphingomonadaceae</taxon>
        <taxon>Sphingobium</taxon>
    </lineage>
</organism>
<evidence type="ECO:0000256" key="1">
    <source>
        <dbReference type="SAM" id="MobiDB-lite"/>
    </source>
</evidence>
<keyword evidence="3" id="KW-1185">Reference proteome</keyword>
<sequence length="446" mass="49901">MIVDKTDRTTNIGGDAVQPKLVLHAGPGKTGTSAIQKWLTDNKDLLKNDGYDYPEPSVPGTFAGNASELIQILLAPPDVSDVDMAPELDKILASYRNDLAQSRCSTLILSNELFSSVNRNRLHLLKERIAPLFALDVILVVREPYGWLWSAWGQCVKRLGEADPFIPFLERAVGFYEQAYATVLDIFDPVTLIPYSRDALLFDMAKAMGLDPVLYQTEAASVQTINRSMTADELEILRRINRINGNPSISQRISDYLIEQSPDAVTEMVIDPGAIALIQKCCGPVLTRLRKSIPNLDMPRAGTISDENERPIVIGLDAMEYIATVIQSDDSVRHHLVRLHQMLSSEIPQSNYDDLIPPDFDPVIYLLLNQDVLNAGVDPTEHFISYGKAHGRPYKRPRRAKAPSHLSDNGPDIMPEVTEKPPAFGRERVISLPERWNEVMQHFARR</sequence>
<name>A0ABU1X1N6_SPHXE</name>
<evidence type="ECO:0000313" key="3">
    <source>
        <dbReference type="Proteomes" id="UP001267638"/>
    </source>
</evidence>
<dbReference type="Proteomes" id="UP001267638">
    <property type="component" value="Unassembled WGS sequence"/>
</dbReference>
<dbReference type="Gene3D" id="3.40.50.300">
    <property type="entry name" value="P-loop containing nucleotide triphosphate hydrolases"/>
    <property type="match status" value="1"/>
</dbReference>
<protein>
    <recommendedName>
        <fullName evidence="4">Sulfotransferase domain-containing protein</fullName>
    </recommendedName>
</protein>
<evidence type="ECO:0000313" key="2">
    <source>
        <dbReference type="EMBL" id="MDR7155486.1"/>
    </source>
</evidence>
<accession>A0ABU1X1N6</accession>
<reference evidence="2 3" key="1">
    <citation type="submission" date="2023-07" db="EMBL/GenBank/DDBJ databases">
        <title>Sorghum-associated microbial communities from plants grown in Nebraska, USA.</title>
        <authorList>
            <person name="Schachtman D."/>
        </authorList>
    </citation>
    <scope>NUCLEOTIDE SEQUENCE [LARGE SCALE GENOMIC DNA]</scope>
    <source>
        <strain evidence="2 3">4256</strain>
    </source>
</reference>
<dbReference type="SUPFAM" id="SSF52540">
    <property type="entry name" value="P-loop containing nucleoside triphosphate hydrolases"/>
    <property type="match status" value="1"/>
</dbReference>
<gene>
    <name evidence="2" type="ORF">J2W40_002313</name>
</gene>
<dbReference type="RefSeq" id="WP_310224805.1">
    <property type="nucleotide sequence ID" value="NZ_JAVDWV010000009.1"/>
</dbReference>